<evidence type="ECO:0000313" key="11">
    <source>
        <dbReference type="EMBL" id="KYM89970.1"/>
    </source>
</evidence>
<evidence type="ECO:0000256" key="4">
    <source>
        <dbReference type="ARBA" id="ARBA00011881"/>
    </source>
</evidence>
<comment type="subcellular location">
    <subcellularLocation>
        <location evidence="2">Cytoplasm</location>
    </subcellularLocation>
</comment>
<organism evidence="11 12">
    <name type="scientific">Atta colombica</name>
    <dbReference type="NCBI Taxonomy" id="520822"/>
    <lineage>
        <taxon>Eukaryota</taxon>
        <taxon>Metazoa</taxon>
        <taxon>Ecdysozoa</taxon>
        <taxon>Arthropoda</taxon>
        <taxon>Hexapoda</taxon>
        <taxon>Insecta</taxon>
        <taxon>Pterygota</taxon>
        <taxon>Neoptera</taxon>
        <taxon>Endopterygota</taxon>
        <taxon>Hymenoptera</taxon>
        <taxon>Apocrita</taxon>
        <taxon>Aculeata</taxon>
        <taxon>Formicoidea</taxon>
        <taxon>Formicidae</taxon>
        <taxon>Myrmicinae</taxon>
        <taxon>Atta</taxon>
    </lineage>
</organism>
<dbReference type="GO" id="GO:0004252">
    <property type="term" value="F:serine-type endopeptidase activity"/>
    <property type="evidence" value="ECO:0007669"/>
    <property type="project" value="TreeGrafter"/>
</dbReference>
<dbReference type="GO" id="GO:0006508">
    <property type="term" value="P:proteolysis"/>
    <property type="evidence" value="ECO:0007669"/>
    <property type="project" value="InterPro"/>
</dbReference>
<keyword evidence="12" id="KW-1185">Reference proteome</keyword>
<protein>
    <recommendedName>
        <fullName evidence="6">Acylamino-acid-releasing enzyme</fullName>
        <ecNumber evidence="5">3.4.19.1</ecNumber>
    </recommendedName>
</protein>
<evidence type="ECO:0000256" key="7">
    <source>
        <dbReference type="ARBA" id="ARBA00022490"/>
    </source>
</evidence>
<dbReference type="Gene3D" id="3.40.50.1820">
    <property type="entry name" value="alpha/beta hydrolase"/>
    <property type="match status" value="1"/>
</dbReference>
<dbReference type="GO" id="GO:0008242">
    <property type="term" value="F:omega peptidase activity"/>
    <property type="evidence" value="ECO:0007669"/>
    <property type="project" value="UniProtKB-EC"/>
</dbReference>
<feature type="domain" description="Peptidase S9 prolyl oligopeptidase catalytic" evidence="9">
    <location>
        <begin position="645"/>
        <end position="733"/>
    </location>
</feature>
<dbReference type="InterPro" id="IPR011042">
    <property type="entry name" value="6-blade_b-propeller_TolB-like"/>
</dbReference>
<dbReference type="InterPro" id="IPR045550">
    <property type="entry name" value="AARE_N"/>
</dbReference>
<reference evidence="11 12" key="1">
    <citation type="submission" date="2015-09" db="EMBL/GenBank/DDBJ databases">
        <title>Atta colombica WGS genome.</title>
        <authorList>
            <person name="Nygaard S."/>
            <person name="Hu H."/>
            <person name="Boomsma J."/>
            <person name="Zhang G."/>
        </authorList>
    </citation>
    <scope>NUCLEOTIDE SEQUENCE [LARGE SCALE GENOMIC DNA]</scope>
    <source>
        <strain evidence="11">Treedump-2</strain>
        <tissue evidence="11">Whole body</tissue>
    </source>
</reference>
<dbReference type="InterPro" id="IPR001375">
    <property type="entry name" value="Peptidase_S9_cat"/>
</dbReference>
<dbReference type="Pfam" id="PF19283">
    <property type="entry name" value="APEH_N"/>
    <property type="match status" value="1"/>
</dbReference>
<dbReference type="GO" id="GO:0005737">
    <property type="term" value="C:cytoplasm"/>
    <property type="evidence" value="ECO:0007669"/>
    <property type="project" value="UniProtKB-SubCell"/>
</dbReference>
<dbReference type="InterPro" id="IPR029058">
    <property type="entry name" value="AB_hydrolase_fold"/>
</dbReference>
<sequence>MKANGPANPISHSFRGILEARDTELFQLSAQILSTPSGRLSIQGSWTQRNLERKTDQRFLQNYDLNSDLTPISIGFPIDITTELMSTLTKNEERRAVLRQATIDNSTKQFLEIWDKQHFVKNYDLSALDVHGDVYTDTEFRSFEWSPDNTKVLYIVEKKLPKSEPFYKQKSLDKKDKEKKEDDEVTVGNEYIYKPHWGEQLVGKHKSVVAVLDTTVDTITILSGIPDELSPGQVIWTKDQDVIGVAWKHEPLHLGLTACTNRYSWVFLLKNGEYRQLSDEGCAVHSPRISPDGNYLVWLQREAGAVPHHNAQKLMLRDLRVEEDNNIEIVEEVRMSKTINSNKQFYGIYGRLPRRCWSDDSQYLFFSTAQKNNLVSYIVNIKTKDVIEIKNDKSSLSILDVKGDVIAFLSTSLTQPSSLMVGRFQNKVANSGDISRIAITAPMKIHGFEEIIYEQNEYSYDNDDSIKQFNYIYFGPKSGKDQSIPFVVIPHGGPHSNFVNIFSLECSFLALAGFAIVQVNYRGSTGMGSATVEYLPGKVGNVDVKDCITATKEAIKKYPWLDSKRICLCGGSHGGFLVAHLSGQAPDLFKAVIAKNPVIDISIMFGVSDIPDCRNALTKEEIIAYLHNMCVLEGGLLCNIVTGPWPDNIDMFMKMKKCSPIMYVDKVKAPTLVCIGTKDLRVPPSQGTMWYNRLKSNKVKTKMLVYDDNHQLSTGSAEIDHIINDCLWLLEHTSKESEDTK</sequence>
<proteinExistence type="inferred from homology"/>
<evidence type="ECO:0000256" key="6">
    <source>
        <dbReference type="ARBA" id="ARBA00018421"/>
    </source>
</evidence>
<keyword evidence="8" id="KW-0378">Hydrolase</keyword>
<comment type="similarity">
    <text evidence="3">Belongs to the peptidase S9C family.</text>
</comment>
<feature type="domain" description="Acylamino-acid-releasing enzyme N-terminal" evidence="10">
    <location>
        <begin position="45"/>
        <end position="443"/>
    </location>
</feature>
<dbReference type="Proteomes" id="UP000078540">
    <property type="component" value="Unassembled WGS sequence"/>
</dbReference>
<dbReference type="PANTHER" id="PTHR42776">
    <property type="entry name" value="SERINE PEPTIDASE S9 FAMILY MEMBER"/>
    <property type="match status" value="1"/>
</dbReference>
<keyword evidence="7" id="KW-0963">Cytoplasm</keyword>
<evidence type="ECO:0000256" key="8">
    <source>
        <dbReference type="ARBA" id="ARBA00022801"/>
    </source>
</evidence>
<dbReference type="SUPFAM" id="SSF82171">
    <property type="entry name" value="DPP6 N-terminal domain-like"/>
    <property type="match status" value="1"/>
</dbReference>
<evidence type="ECO:0000256" key="2">
    <source>
        <dbReference type="ARBA" id="ARBA00004496"/>
    </source>
</evidence>
<dbReference type="Pfam" id="PF00326">
    <property type="entry name" value="Peptidase_S9"/>
    <property type="match status" value="2"/>
</dbReference>
<evidence type="ECO:0000313" key="12">
    <source>
        <dbReference type="Proteomes" id="UP000078540"/>
    </source>
</evidence>
<evidence type="ECO:0000259" key="9">
    <source>
        <dbReference type="Pfam" id="PF00326"/>
    </source>
</evidence>
<comment type="catalytic activity">
    <reaction evidence="1">
        <text>Cleavage of an N-acetyl or N-formyl amino acid from the N-terminus of a polypeptide.</text>
        <dbReference type="EC" id="3.4.19.1"/>
    </reaction>
</comment>
<dbReference type="AlphaFoldDB" id="A0A195BSH5"/>
<name>A0A195BSH5_9HYME</name>
<dbReference type="SUPFAM" id="SSF53474">
    <property type="entry name" value="alpha/beta-Hydrolases"/>
    <property type="match status" value="1"/>
</dbReference>
<evidence type="ECO:0000256" key="1">
    <source>
        <dbReference type="ARBA" id="ARBA00000721"/>
    </source>
</evidence>
<comment type="subunit">
    <text evidence="4">Homotetramer.</text>
</comment>
<accession>A0A195BSH5</accession>
<dbReference type="Gene3D" id="2.120.10.30">
    <property type="entry name" value="TolB, C-terminal domain"/>
    <property type="match status" value="1"/>
</dbReference>
<gene>
    <name evidence="11" type="ORF">ALC53_02282</name>
</gene>
<dbReference type="STRING" id="520822.A0A195BSH5"/>
<evidence type="ECO:0000259" key="10">
    <source>
        <dbReference type="Pfam" id="PF19283"/>
    </source>
</evidence>
<evidence type="ECO:0000256" key="3">
    <source>
        <dbReference type="ARBA" id="ARBA00010040"/>
    </source>
</evidence>
<evidence type="ECO:0000256" key="5">
    <source>
        <dbReference type="ARBA" id="ARBA00012917"/>
    </source>
</evidence>
<feature type="domain" description="Peptidase S9 prolyl oligopeptidase catalytic" evidence="9">
    <location>
        <begin position="502"/>
        <end position="610"/>
    </location>
</feature>
<dbReference type="EC" id="3.4.19.1" evidence="5"/>
<dbReference type="EMBL" id="KQ976417">
    <property type="protein sequence ID" value="KYM89970.1"/>
    <property type="molecule type" value="Genomic_DNA"/>
</dbReference>
<dbReference type="PANTHER" id="PTHR42776:SF4">
    <property type="entry name" value="ACYLAMINO-ACID-RELEASING ENZYME"/>
    <property type="match status" value="1"/>
</dbReference>